<dbReference type="RefSeq" id="WP_246386721.1">
    <property type="nucleotide sequence ID" value="NZ_JACJIQ010000004.1"/>
</dbReference>
<dbReference type="InterPro" id="IPR050808">
    <property type="entry name" value="Phage_Integrase"/>
</dbReference>
<feature type="domain" description="Core-binding (CB)" evidence="8">
    <location>
        <begin position="98"/>
        <end position="178"/>
    </location>
</feature>
<dbReference type="InterPro" id="IPR011010">
    <property type="entry name" value="DNA_brk_join_enz"/>
</dbReference>
<dbReference type="SUPFAM" id="SSF56349">
    <property type="entry name" value="DNA breaking-rejoining enzymes"/>
    <property type="match status" value="1"/>
</dbReference>
<dbReference type="InterPro" id="IPR010998">
    <property type="entry name" value="Integrase_recombinase_N"/>
</dbReference>
<reference evidence="9 10" key="1">
    <citation type="submission" date="2020-08" db="EMBL/GenBank/DDBJ databases">
        <title>Genomic Encyclopedia of Type Strains, Phase IV (KMG-IV): sequencing the most valuable type-strain genomes for metagenomic binning, comparative biology and taxonomic classification.</title>
        <authorList>
            <person name="Goeker M."/>
        </authorList>
    </citation>
    <scope>NUCLEOTIDE SEQUENCE [LARGE SCALE GENOMIC DNA]</scope>
    <source>
        <strain evidence="9 10">DSM 29854</strain>
    </source>
</reference>
<dbReference type="PROSITE" id="PS51898">
    <property type="entry name" value="TYR_RECOMBINASE"/>
    <property type="match status" value="1"/>
</dbReference>
<name>A0A839GCA6_9BACT</name>
<dbReference type="GO" id="GO:0015074">
    <property type="term" value="P:DNA integration"/>
    <property type="evidence" value="ECO:0007669"/>
    <property type="project" value="UniProtKB-KW"/>
</dbReference>
<dbReference type="PROSITE" id="PS51900">
    <property type="entry name" value="CB"/>
    <property type="match status" value="1"/>
</dbReference>
<evidence type="ECO:0000256" key="5">
    <source>
        <dbReference type="PROSITE-ProRule" id="PRU01248"/>
    </source>
</evidence>
<sequence length="466" mass="53864">MALNYLQCENAKPQGKPYKLTDGEGLYLQVMPTGGRYWRYKYRMHGKARCLSIGVYPDVSLAGARKALAAAKEQIRQNIDPYLARQEQRQLAQYQAAQTFEAIALEWHEKNKDTWTPRHAAYILRRLELHTFKQIGHYPINQLTPAIIMACLQKVEKTGPEMARRVLSMCSRIFHYAGATGRADRDMTFGLKHGLRRYTQGHYASITLDELPGLLEAIHSNRARLYPQTLLCLRLMLLTFVRTCELIEAKWEEFDFGKAMWTIPAERMKTRKLHKVPLSRQALAILHELKELNGRREYVFPSIPRPRKPMSNGTILKALERMGYKNRMTGHGFRALAMGVLKQNLNFRHEPVDRQLAHVPRSSVDRAYDRADYLPQRITMMQEYADYLDSLTTNPQQQRKNHDRTNPPTTYTLSFGIPAYPGGVAYAGRHQPLDFPQGNTIRPLPEAVQDQRKAERLEDRGHQQMH</sequence>
<evidence type="ECO:0000259" key="8">
    <source>
        <dbReference type="PROSITE" id="PS51900"/>
    </source>
</evidence>
<proteinExistence type="inferred from homology"/>
<evidence type="ECO:0000313" key="10">
    <source>
        <dbReference type="Proteomes" id="UP000563094"/>
    </source>
</evidence>
<dbReference type="AlphaFoldDB" id="A0A839GCA6"/>
<evidence type="ECO:0000256" key="3">
    <source>
        <dbReference type="ARBA" id="ARBA00023125"/>
    </source>
</evidence>
<dbReference type="Pfam" id="PF00589">
    <property type="entry name" value="Phage_integrase"/>
    <property type="match status" value="1"/>
</dbReference>
<evidence type="ECO:0000313" key="9">
    <source>
        <dbReference type="EMBL" id="MBA9076552.1"/>
    </source>
</evidence>
<organism evidence="9 10">
    <name type="scientific">Rufibacter quisquiliarum</name>
    <dbReference type="NCBI Taxonomy" id="1549639"/>
    <lineage>
        <taxon>Bacteria</taxon>
        <taxon>Pseudomonadati</taxon>
        <taxon>Bacteroidota</taxon>
        <taxon>Cytophagia</taxon>
        <taxon>Cytophagales</taxon>
        <taxon>Hymenobacteraceae</taxon>
        <taxon>Rufibacter</taxon>
    </lineage>
</organism>
<feature type="region of interest" description="Disordered" evidence="6">
    <location>
        <begin position="392"/>
        <end position="411"/>
    </location>
</feature>
<dbReference type="Pfam" id="PF22022">
    <property type="entry name" value="Phage_int_M"/>
    <property type="match status" value="1"/>
</dbReference>
<keyword evidence="2" id="KW-0229">DNA integration</keyword>
<feature type="domain" description="Tyr recombinase" evidence="7">
    <location>
        <begin position="201"/>
        <end position="381"/>
    </location>
</feature>
<dbReference type="InterPro" id="IPR002104">
    <property type="entry name" value="Integrase_catalytic"/>
</dbReference>
<dbReference type="GO" id="GO:0006310">
    <property type="term" value="P:DNA recombination"/>
    <property type="evidence" value="ECO:0007669"/>
    <property type="project" value="UniProtKB-KW"/>
</dbReference>
<comment type="caution">
    <text evidence="9">The sequence shown here is derived from an EMBL/GenBank/DDBJ whole genome shotgun (WGS) entry which is preliminary data.</text>
</comment>
<dbReference type="EMBL" id="JACJIQ010000004">
    <property type="protein sequence ID" value="MBA9076552.1"/>
    <property type="molecule type" value="Genomic_DNA"/>
</dbReference>
<comment type="similarity">
    <text evidence="1">Belongs to the 'phage' integrase family.</text>
</comment>
<accession>A0A839GCA6</accession>
<dbReference type="PANTHER" id="PTHR30629:SF2">
    <property type="entry name" value="PROPHAGE INTEGRASE INTS-RELATED"/>
    <property type="match status" value="1"/>
</dbReference>
<dbReference type="PANTHER" id="PTHR30629">
    <property type="entry name" value="PROPHAGE INTEGRASE"/>
    <property type="match status" value="1"/>
</dbReference>
<dbReference type="Pfam" id="PF13356">
    <property type="entry name" value="Arm-DNA-bind_3"/>
    <property type="match status" value="1"/>
</dbReference>
<dbReference type="CDD" id="cd00801">
    <property type="entry name" value="INT_P4_C"/>
    <property type="match status" value="1"/>
</dbReference>
<dbReference type="InterPro" id="IPR025166">
    <property type="entry name" value="Integrase_DNA_bind_dom"/>
</dbReference>
<dbReference type="Gene3D" id="1.10.150.130">
    <property type="match status" value="1"/>
</dbReference>
<gene>
    <name evidence="9" type="ORF">FHS90_001258</name>
</gene>
<dbReference type="Proteomes" id="UP000563094">
    <property type="component" value="Unassembled WGS sequence"/>
</dbReference>
<dbReference type="InterPro" id="IPR044068">
    <property type="entry name" value="CB"/>
</dbReference>
<evidence type="ECO:0000256" key="2">
    <source>
        <dbReference type="ARBA" id="ARBA00022908"/>
    </source>
</evidence>
<dbReference type="InterPro" id="IPR013762">
    <property type="entry name" value="Integrase-like_cat_sf"/>
</dbReference>
<evidence type="ECO:0000256" key="4">
    <source>
        <dbReference type="ARBA" id="ARBA00023172"/>
    </source>
</evidence>
<dbReference type="Gene3D" id="1.10.443.10">
    <property type="entry name" value="Intergrase catalytic core"/>
    <property type="match status" value="1"/>
</dbReference>
<evidence type="ECO:0000259" key="7">
    <source>
        <dbReference type="PROSITE" id="PS51898"/>
    </source>
</evidence>
<evidence type="ECO:0000256" key="6">
    <source>
        <dbReference type="SAM" id="MobiDB-lite"/>
    </source>
</evidence>
<keyword evidence="10" id="KW-1185">Reference proteome</keyword>
<protein>
    <submittedName>
        <fullName evidence="9">Integrase</fullName>
    </submittedName>
</protein>
<dbReference type="Gene3D" id="3.30.160.390">
    <property type="entry name" value="Integrase, DNA-binding domain"/>
    <property type="match status" value="1"/>
</dbReference>
<dbReference type="InterPro" id="IPR053876">
    <property type="entry name" value="Phage_int_M"/>
</dbReference>
<dbReference type="GO" id="GO:0003677">
    <property type="term" value="F:DNA binding"/>
    <property type="evidence" value="ECO:0007669"/>
    <property type="project" value="UniProtKB-UniRule"/>
</dbReference>
<evidence type="ECO:0000256" key="1">
    <source>
        <dbReference type="ARBA" id="ARBA00008857"/>
    </source>
</evidence>
<keyword evidence="4" id="KW-0233">DNA recombination</keyword>
<keyword evidence="3 5" id="KW-0238">DNA-binding</keyword>
<dbReference type="InterPro" id="IPR038488">
    <property type="entry name" value="Integrase_DNA-bd_sf"/>
</dbReference>